<accession>A0AAE8MJG5</accession>
<organism evidence="1 2">
    <name type="scientific">Fusarium torulosum</name>
    <dbReference type="NCBI Taxonomy" id="33205"/>
    <lineage>
        <taxon>Eukaryota</taxon>
        <taxon>Fungi</taxon>
        <taxon>Dikarya</taxon>
        <taxon>Ascomycota</taxon>
        <taxon>Pezizomycotina</taxon>
        <taxon>Sordariomycetes</taxon>
        <taxon>Hypocreomycetidae</taxon>
        <taxon>Hypocreales</taxon>
        <taxon>Nectriaceae</taxon>
        <taxon>Fusarium</taxon>
    </lineage>
</organism>
<proteinExistence type="predicted"/>
<keyword evidence="2" id="KW-1185">Reference proteome</keyword>
<evidence type="ECO:0000313" key="2">
    <source>
        <dbReference type="Proteomes" id="UP001187734"/>
    </source>
</evidence>
<name>A0AAE8MJG5_9HYPO</name>
<reference evidence="1" key="1">
    <citation type="submission" date="2018-03" db="EMBL/GenBank/DDBJ databases">
        <authorList>
            <person name="Guldener U."/>
        </authorList>
    </citation>
    <scope>NUCLEOTIDE SEQUENCE</scope>
</reference>
<protein>
    <submittedName>
        <fullName evidence="1">Uncharacterized protein</fullName>
    </submittedName>
</protein>
<dbReference type="EMBL" id="ONZP01000467">
    <property type="protein sequence ID" value="SPJ85397.1"/>
    <property type="molecule type" value="Genomic_DNA"/>
</dbReference>
<dbReference type="AlphaFoldDB" id="A0AAE8MJG5"/>
<gene>
    <name evidence="1" type="ORF">FTOL_11178</name>
</gene>
<evidence type="ECO:0000313" key="1">
    <source>
        <dbReference type="EMBL" id="SPJ85397.1"/>
    </source>
</evidence>
<comment type="caution">
    <text evidence="1">The sequence shown here is derived from an EMBL/GenBank/DDBJ whole genome shotgun (WGS) entry which is preliminary data.</text>
</comment>
<dbReference type="Proteomes" id="UP001187734">
    <property type="component" value="Unassembled WGS sequence"/>
</dbReference>
<sequence>MRVLKPLTATLRRWAIIKNPDCVKADADDGYLPDTHVVAQPNIGIAANR</sequence>